<evidence type="ECO:0000256" key="2">
    <source>
        <dbReference type="PROSITE-ProRule" id="PRU00335"/>
    </source>
</evidence>
<evidence type="ECO:0000259" key="3">
    <source>
        <dbReference type="PROSITE" id="PS50977"/>
    </source>
</evidence>
<dbReference type="InterPro" id="IPR001647">
    <property type="entry name" value="HTH_TetR"/>
</dbReference>
<name>A0A916ULU1_9HYPH</name>
<gene>
    <name evidence="4" type="ORF">GCM10010994_39450</name>
</gene>
<reference evidence="4" key="2">
    <citation type="submission" date="2020-09" db="EMBL/GenBank/DDBJ databases">
        <authorList>
            <person name="Sun Q."/>
            <person name="Zhou Y."/>
        </authorList>
    </citation>
    <scope>NUCLEOTIDE SEQUENCE</scope>
    <source>
        <strain evidence="4">CGMCC 1.12919</strain>
    </source>
</reference>
<reference evidence="4" key="1">
    <citation type="journal article" date="2014" name="Int. J. Syst. Evol. Microbiol.">
        <title>Complete genome sequence of Corynebacterium casei LMG S-19264T (=DSM 44701T), isolated from a smear-ripened cheese.</title>
        <authorList>
            <consortium name="US DOE Joint Genome Institute (JGI-PGF)"/>
            <person name="Walter F."/>
            <person name="Albersmeier A."/>
            <person name="Kalinowski J."/>
            <person name="Ruckert C."/>
        </authorList>
    </citation>
    <scope>NUCLEOTIDE SEQUENCE</scope>
    <source>
        <strain evidence="4">CGMCC 1.12919</strain>
    </source>
</reference>
<feature type="domain" description="HTH tetR-type" evidence="3">
    <location>
        <begin position="15"/>
        <end position="75"/>
    </location>
</feature>
<dbReference type="PANTHER" id="PTHR30055:SF226">
    <property type="entry name" value="HTH-TYPE TRANSCRIPTIONAL REGULATOR PKSA"/>
    <property type="match status" value="1"/>
</dbReference>
<dbReference type="GO" id="GO:0003700">
    <property type="term" value="F:DNA-binding transcription factor activity"/>
    <property type="evidence" value="ECO:0007669"/>
    <property type="project" value="TreeGrafter"/>
</dbReference>
<comment type="caution">
    <text evidence="4">The sequence shown here is derived from an EMBL/GenBank/DDBJ whole genome shotgun (WGS) entry which is preliminary data.</text>
</comment>
<dbReference type="SUPFAM" id="SSF46689">
    <property type="entry name" value="Homeodomain-like"/>
    <property type="match status" value="1"/>
</dbReference>
<dbReference type="Gene3D" id="1.10.357.10">
    <property type="entry name" value="Tetracycline Repressor, domain 2"/>
    <property type="match status" value="1"/>
</dbReference>
<sequence length="209" mass="23460">MDTGVPFAGDGASRQLRREAVLAAARKVFEMRGLDGASIRLIAKEAGCTTGSIYPYFKGKEEIYAEVLSLSLDDYKARLVADVDAAKTPEARFEAALWSHFRFYETRPSDMSLALYLFNGLKPQGLTRELDARLNEQLISILTIFKDCLRSMVNCSARDAEIEVGLHFSMLFGLLTLLHTKRTRVFKIDPRALLKLHIRRSVERLTAGS</sequence>
<dbReference type="PROSITE" id="PS50977">
    <property type="entry name" value="HTH_TETR_2"/>
    <property type="match status" value="1"/>
</dbReference>
<feature type="DNA-binding region" description="H-T-H motif" evidence="2">
    <location>
        <begin position="38"/>
        <end position="57"/>
    </location>
</feature>
<evidence type="ECO:0000313" key="4">
    <source>
        <dbReference type="EMBL" id="GGC77246.1"/>
    </source>
</evidence>
<dbReference type="InterPro" id="IPR009057">
    <property type="entry name" value="Homeodomain-like_sf"/>
</dbReference>
<proteinExistence type="predicted"/>
<dbReference type="EMBL" id="BMGG01000007">
    <property type="protein sequence ID" value="GGC77246.1"/>
    <property type="molecule type" value="Genomic_DNA"/>
</dbReference>
<accession>A0A916ULU1</accession>
<dbReference type="GO" id="GO:0000976">
    <property type="term" value="F:transcription cis-regulatory region binding"/>
    <property type="evidence" value="ECO:0007669"/>
    <property type="project" value="TreeGrafter"/>
</dbReference>
<dbReference type="Proteomes" id="UP000637002">
    <property type="component" value="Unassembled WGS sequence"/>
</dbReference>
<evidence type="ECO:0000313" key="5">
    <source>
        <dbReference type="Proteomes" id="UP000637002"/>
    </source>
</evidence>
<dbReference type="PANTHER" id="PTHR30055">
    <property type="entry name" value="HTH-TYPE TRANSCRIPTIONAL REGULATOR RUTR"/>
    <property type="match status" value="1"/>
</dbReference>
<dbReference type="AlphaFoldDB" id="A0A916ULU1"/>
<dbReference type="Pfam" id="PF00440">
    <property type="entry name" value="TetR_N"/>
    <property type="match status" value="1"/>
</dbReference>
<protein>
    <submittedName>
        <fullName evidence="4">TetR family transcriptional regulator</fullName>
    </submittedName>
</protein>
<organism evidence="4 5">
    <name type="scientific">Chelatococcus reniformis</name>
    <dbReference type="NCBI Taxonomy" id="1494448"/>
    <lineage>
        <taxon>Bacteria</taxon>
        <taxon>Pseudomonadati</taxon>
        <taxon>Pseudomonadota</taxon>
        <taxon>Alphaproteobacteria</taxon>
        <taxon>Hyphomicrobiales</taxon>
        <taxon>Chelatococcaceae</taxon>
        <taxon>Chelatococcus</taxon>
    </lineage>
</organism>
<keyword evidence="1 2" id="KW-0238">DNA-binding</keyword>
<keyword evidence="5" id="KW-1185">Reference proteome</keyword>
<dbReference type="Gene3D" id="1.10.10.60">
    <property type="entry name" value="Homeodomain-like"/>
    <property type="match status" value="1"/>
</dbReference>
<dbReference type="InterPro" id="IPR050109">
    <property type="entry name" value="HTH-type_TetR-like_transc_reg"/>
</dbReference>
<evidence type="ECO:0000256" key="1">
    <source>
        <dbReference type="ARBA" id="ARBA00023125"/>
    </source>
</evidence>
<dbReference type="PRINTS" id="PR00455">
    <property type="entry name" value="HTHTETR"/>
</dbReference>